<reference evidence="2" key="1">
    <citation type="journal article" date="2011" name="Nature">
        <title>Genome sequence and analysis of the tuber crop potato.</title>
        <authorList>
            <consortium name="The Potato Genome Sequencing Consortium"/>
        </authorList>
    </citation>
    <scope>NUCLEOTIDE SEQUENCE [LARGE SCALE GENOMIC DNA]</scope>
    <source>
        <strain evidence="2">cv. DM1-3 516 R44</strain>
    </source>
</reference>
<evidence type="ECO:0000313" key="1">
    <source>
        <dbReference type="EnsemblPlants" id="PGSC0003DMT400085371"/>
    </source>
</evidence>
<dbReference type="PaxDb" id="4113-PGSC0003DMT400085371"/>
<reference evidence="1" key="2">
    <citation type="submission" date="2015-06" db="UniProtKB">
        <authorList>
            <consortium name="EnsemblPlants"/>
        </authorList>
    </citation>
    <scope>IDENTIFICATION</scope>
    <source>
        <strain evidence="1">DM1-3 516 R44</strain>
    </source>
</reference>
<sequence>MSLCDKLTGVLPESGESTTQATPYSIFWYNRNNHSNALYLSCQQNPTKTSDYHPKPQEIQPQFLTFSSRKRQERATQTTSIHHFLRPQEPTTKQTFNHLKKTRPTTKRHHPSTQKTIEQTNPIVYFPLIVATSDFDEELEAQIWPKKTYLR</sequence>
<protein>
    <submittedName>
        <fullName evidence="1">Uncharacterized protein</fullName>
    </submittedName>
</protein>
<evidence type="ECO:0000313" key="2">
    <source>
        <dbReference type="Proteomes" id="UP000011115"/>
    </source>
</evidence>
<proteinExistence type="predicted"/>
<organism evidence="1 2">
    <name type="scientific">Solanum tuberosum</name>
    <name type="common">Potato</name>
    <dbReference type="NCBI Taxonomy" id="4113"/>
    <lineage>
        <taxon>Eukaryota</taxon>
        <taxon>Viridiplantae</taxon>
        <taxon>Streptophyta</taxon>
        <taxon>Embryophyta</taxon>
        <taxon>Tracheophyta</taxon>
        <taxon>Spermatophyta</taxon>
        <taxon>Magnoliopsida</taxon>
        <taxon>eudicotyledons</taxon>
        <taxon>Gunneridae</taxon>
        <taxon>Pentapetalae</taxon>
        <taxon>asterids</taxon>
        <taxon>lamiids</taxon>
        <taxon>Solanales</taxon>
        <taxon>Solanaceae</taxon>
        <taxon>Solanoideae</taxon>
        <taxon>Solaneae</taxon>
        <taxon>Solanum</taxon>
    </lineage>
</organism>
<accession>M1D9D0</accession>
<name>M1D9D0_SOLTU</name>
<dbReference type="Proteomes" id="UP000011115">
    <property type="component" value="Unassembled WGS sequence"/>
</dbReference>
<keyword evidence="2" id="KW-1185">Reference proteome</keyword>
<dbReference type="EnsemblPlants" id="PGSC0003DMT400085371">
    <property type="protein sequence ID" value="PGSC0003DMT400085371"/>
    <property type="gene ID" value="PGSC0003DMG400034942"/>
</dbReference>
<dbReference type="AlphaFoldDB" id="M1D9D0"/>
<dbReference type="Gramene" id="PGSC0003DMT400085371">
    <property type="protein sequence ID" value="PGSC0003DMT400085371"/>
    <property type="gene ID" value="PGSC0003DMG400034942"/>
</dbReference>
<dbReference type="HOGENOM" id="CLU_1734676_0_0_1"/>
<dbReference type="InParanoid" id="M1D9D0"/>